<dbReference type="Proteomes" id="UP001152320">
    <property type="component" value="Chromosome 1"/>
</dbReference>
<evidence type="ECO:0000313" key="2">
    <source>
        <dbReference type="Proteomes" id="UP001152320"/>
    </source>
</evidence>
<reference evidence="1" key="1">
    <citation type="submission" date="2021-10" db="EMBL/GenBank/DDBJ databases">
        <title>Tropical sea cucumber genome reveals ecological adaptation and Cuvierian tubules defense mechanism.</title>
        <authorList>
            <person name="Chen T."/>
        </authorList>
    </citation>
    <scope>NUCLEOTIDE SEQUENCE</scope>
    <source>
        <strain evidence="1">Nanhai2018</strain>
        <tissue evidence="1">Muscle</tissue>
    </source>
</reference>
<accession>A0A9Q1CRW1</accession>
<dbReference type="EMBL" id="JAIZAY010000001">
    <property type="protein sequence ID" value="KAJ8050437.1"/>
    <property type="molecule type" value="Genomic_DNA"/>
</dbReference>
<evidence type="ECO:0000313" key="1">
    <source>
        <dbReference type="EMBL" id="KAJ8050437.1"/>
    </source>
</evidence>
<protein>
    <submittedName>
        <fullName evidence="1">Uncharacterized protein</fullName>
    </submittedName>
</protein>
<keyword evidence="2" id="KW-1185">Reference proteome</keyword>
<dbReference type="AlphaFoldDB" id="A0A9Q1CRW1"/>
<sequence length="68" mass="8143">MIFLERLVMASFISSMNIYRYEYERKIYKALKTRASRACTLEEKYRSSLVSSFSLFLHGQIHIERELS</sequence>
<comment type="caution">
    <text evidence="1">The sequence shown here is derived from an EMBL/GenBank/DDBJ whole genome shotgun (WGS) entry which is preliminary data.</text>
</comment>
<name>A0A9Q1CRW1_HOLLE</name>
<gene>
    <name evidence="1" type="ORF">HOLleu_03642</name>
</gene>
<organism evidence="1 2">
    <name type="scientific">Holothuria leucospilota</name>
    <name type="common">Black long sea cucumber</name>
    <name type="synonym">Mertensiothuria leucospilota</name>
    <dbReference type="NCBI Taxonomy" id="206669"/>
    <lineage>
        <taxon>Eukaryota</taxon>
        <taxon>Metazoa</taxon>
        <taxon>Echinodermata</taxon>
        <taxon>Eleutherozoa</taxon>
        <taxon>Echinozoa</taxon>
        <taxon>Holothuroidea</taxon>
        <taxon>Aspidochirotacea</taxon>
        <taxon>Aspidochirotida</taxon>
        <taxon>Holothuriidae</taxon>
        <taxon>Holothuria</taxon>
    </lineage>
</organism>
<proteinExistence type="predicted"/>